<keyword evidence="1" id="KW-0472">Membrane</keyword>
<evidence type="ECO:0000256" key="1">
    <source>
        <dbReference type="SAM" id="Phobius"/>
    </source>
</evidence>
<accession>A0AB34L7S5</accession>
<name>A0AB34L7S5_PARDI</name>
<dbReference type="EMBL" id="JNHK01000094">
    <property type="protein sequence ID" value="KDS35641.1"/>
    <property type="molecule type" value="Genomic_DNA"/>
</dbReference>
<sequence length="221" mass="25424">MNERNENSSGEFLGNIAEELGNISNMITEIKEAQLNCATTDDLNAIGKSVASDMLEYTVSLKNSAEECVEAVNENRDDICESISEFKDEIVKKIDDFTADPPVQIVDKTVRVEKSTIQWVAGLIFSVFSCLFCILHFFWQEGRIEQCHMSDVKYHYIMMHNGVTSEGIDSIESWFSDPKRAKIIEAEVRQYERRVQETARALQQKYRLEEKINELNFESEK</sequence>
<comment type="caution">
    <text evidence="2">The sequence shown here is derived from an EMBL/GenBank/DDBJ whole genome shotgun (WGS) entry which is preliminary data.</text>
</comment>
<gene>
    <name evidence="2" type="ORF">M091_2074</name>
</gene>
<proteinExistence type="predicted"/>
<protein>
    <submittedName>
        <fullName evidence="2">Uncharacterized protein</fullName>
    </submittedName>
</protein>
<evidence type="ECO:0000313" key="2">
    <source>
        <dbReference type="EMBL" id="KDS35641.1"/>
    </source>
</evidence>
<feature type="transmembrane region" description="Helical" evidence="1">
    <location>
        <begin position="119"/>
        <end position="139"/>
    </location>
</feature>
<reference evidence="2 3" key="1">
    <citation type="submission" date="2014-04" db="EMBL/GenBank/DDBJ databases">
        <authorList>
            <person name="Sears C."/>
            <person name="Carroll K."/>
            <person name="Sack B.R."/>
            <person name="Qadri F."/>
            <person name="Myers L.L."/>
            <person name="Chung G.-T."/>
            <person name="Escheverria P."/>
            <person name="Fraser C.M."/>
            <person name="Sadzewicz L."/>
            <person name="Shefchek K.A."/>
            <person name="Tallon L."/>
            <person name="Das S.P."/>
            <person name="Daugherty S."/>
            <person name="Mongodin E.F."/>
        </authorList>
    </citation>
    <scope>NUCLEOTIDE SEQUENCE [LARGE SCALE GENOMIC DNA]</scope>
    <source>
        <strain evidence="2 3">3776 D15 i</strain>
    </source>
</reference>
<keyword evidence="1" id="KW-0812">Transmembrane</keyword>
<organism evidence="2 3">
    <name type="scientific">Parabacteroides distasonis str. 3776 D15 i</name>
    <dbReference type="NCBI Taxonomy" id="1339342"/>
    <lineage>
        <taxon>Bacteria</taxon>
        <taxon>Pseudomonadati</taxon>
        <taxon>Bacteroidota</taxon>
        <taxon>Bacteroidia</taxon>
        <taxon>Bacteroidales</taxon>
        <taxon>Tannerellaceae</taxon>
        <taxon>Parabacteroides</taxon>
    </lineage>
</organism>
<evidence type="ECO:0000313" key="3">
    <source>
        <dbReference type="Proteomes" id="UP000027850"/>
    </source>
</evidence>
<dbReference type="RefSeq" id="WP_036651301.1">
    <property type="nucleotide sequence ID" value="NZ_JNHK01000094.1"/>
</dbReference>
<dbReference type="AlphaFoldDB" id="A0AB34L7S5"/>
<dbReference type="Proteomes" id="UP000027850">
    <property type="component" value="Unassembled WGS sequence"/>
</dbReference>
<keyword evidence="1" id="KW-1133">Transmembrane helix</keyword>